<name>A0A0E3VTS2_9BRAD</name>
<proteinExistence type="predicted"/>
<organism evidence="1 2">
    <name type="scientific">Bradyrhizobium diazoefficiens</name>
    <dbReference type="NCBI Taxonomy" id="1355477"/>
    <lineage>
        <taxon>Bacteria</taxon>
        <taxon>Pseudomonadati</taxon>
        <taxon>Pseudomonadota</taxon>
        <taxon>Alphaproteobacteria</taxon>
        <taxon>Hyphomicrobiales</taxon>
        <taxon>Nitrobacteraceae</taxon>
        <taxon>Bradyrhizobium</taxon>
    </lineage>
</organism>
<dbReference type="Proteomes" id="UP000063308">
    <property type="component" value="Chromosome"/>
</dbReference>
<dbReference type="RefSeq" id="WP_060909266.1">
    <property type="nucleotide sequence ID" value="NZ_CP126038.1"/>
</dbReference>
<accession>A0A0E3VTS2</accession>
<dbReference type="EMBL" id="AP014685">
    <property type="protein sequence ID" value="BAR56155.1"/>
    <property type="molecule type" value="Genomic_DNA"/>
</dbReference>
<sequence length="61" mass="6884">MDAFRDLIDKTSWPHWRKDEFVRAVEALAEAQLVTEAAIALPGDAGFRERFAAAFILFAKC</sequence>
<evidence type="ECO:0000313" key="2">
    <source>
        <dbReference type="Proteomes" id="UP000063308"/>
    </source>
</evidence>
<dbReference type="AlphaFoldDB" id="A0A0E3VTS2"/>
<reference evidence="1 2" key="1">
    <citation type="submission" date="2014-11" db="EMBL/GenBank/DDBJ databases">
        <title>Symbiosis island explosion on the genome of extra-slow-growing strains of soybean bradyrhizobia with massive insertion sequences.</title>
        <authorList>
            <person name="Iida T."/>
            <person name="Minamisawa K."/>
        </authorList>
    </citation>
    <scope>NUCLEOTIDE SEQUENCE [LARGE SCALE GENOMIC DNA]</scope>
    <source>
        <strain evidence="1 2">NK6</strain>
    </source>
</reference>
<gene>
    <name evidence="1" type="ORF">NK6_2975</name>
</gene>
<protein>
    <submittedName>
        <fullName evidence="1">Uncharacterized protein</fullName>
    </submittedName>
</protein>
<evidence type="ECO:0000313" key="1">
    <source>
        <dbReference type="EMBL" id="BAR56155.1"/>
    </source>
</evidence>